<dbReference type="InterPro" id="IPR013520">
    <property type="entry name" value="Ribonucl_H"/>
</dbReference>
<evidence type="ECO:0000259" key="1">
    <source>
        <dbReference type="PROSITE" id="PS50172"/>
    </source>
</evidence>
<accession>A0A6L5XGQ1</accession>
<dbReference type="Gene3D" id="3.30.420.10">
    <property type="entry name" value="Ribonuclease H-like superfamily/Ribonuclease H"/>
    <property type="match status" value="1"/>
</dbReference>
<dbReference type="EMBL" id="VULT01000029">
    <property type="protein sequence ID" value="MSS18676.1"/>
    <property type="molecule type" value="Genomic_DNA"/>
</dbReference>
<dbReference type="InterPro" id="IPR001357">
    <property type="entry name" value="BRCT_dom"/>
</dbReference>
<dbReference type="InterPro" id="IPR012337">
    <property type="entry name" value="RNaseH-like_sf"/>
</dbReference>
<dbReference type="AlphaFoldDB" id="A0A6L5XGQ1"/>
<dbReference type="SUPFAM" id="SSF52113">
    <property type="entry name" value="BRCT domain"/>
    <property type="match status" value="1"/>
</dbReference>
<proteinExistence type="predicted"/>
<dbReference type="InterPro" id="IPR036420">
    <property type="entry name" value="BRCT_dom_sf"/>
</dbReference>
<keyword evidence="2" id="KW-0378">Hydrolase</keyword>
<comment type="caution">
    <text evidence="2">The sequence shown here is derived from an EMBL/GenBank/DDBJ whole genome shotgun (WGS) entry which is preliminary data.</text>
</comment>
<evidence type="ECO:0000313" key="2">
    <source>
        <dbReference type="EMBL" id="MSS18676.1"/>
    </source>
</evidence>
<dbReference type="PANTHER" id="PTHR30231">
    <property type="entry name" value="DNA POLYMERASE III SUBUNIT EPSILON"/>
    <property type="match status" value="1"/>
</dbReference>
<dbReference type="GO" id="GO:0005829">
    <property type="term" value="C:cytosol"/>
    <property type="evidence" value="ECO:0007669"/>
    <property type="project" value="TreeGrafter"/>
</dbReference>
<dbReference type="SMART" id="SM00479">
    <property type="entry name" value="EXOIII"/>
    <property type="match status" value="1"/>
</dbReference>
<dbReference type="CDD" id="cd17748">
    <property type="entry name" value="BRCT_DNA_ligase_like"/>
    <property type="match status" value="1"/>
</dbReference>
<dbReference type="Pfam" id="PF00929">
    <property type="entry name" value="RNase_T"/>
    <property type="match status" value="1"/>
</dbReference>
<dbReference type="InterPro" id="IPR036397">
    <property type="entry name" value="RNaseH_sf"/>
</dbReference>
<dbReference type="Pfam" id="PF00533">
    <property type="entry name" value="BRCT"/>
    <property type="match status" value="1"/>
</dbReference>
<reference evidence="2 3" key="1">
    <citation type="submission" date="2019-08" db="EMBL/GenBank/DDBJ databases">
        <title>In-depth cultivation of the pig gut microbiome towards novel bacterial diversity and tailored functional studies.</title>
        <authorList>
            <person name="Wylensek D."/>
            <person name="Hitch T.C.A."/>
            <person name="Clavel T."/>
        </authorList>
    </citation>
    <scope>NUCLEOTIDE SEQUENCE [LARGE SCALE GENOMIC DNA]</scope>
    <source>
        <strain evidence="2 3">Oil-RF-744-WCA-WT-10</strain>
    </source>
</reference>
<dbReference type="PANTHER" id="PTHR30231:SF42">
    <property type="entry name" value="EXONUCLEASE"/>
    <property type="match status" value="1"/>
</dbReference>
<protein>
    <submittedName>
        <fullName evidence="2">Exonuclease</fullName>
    </submittedName>
</protein>
<dbReference type="PROSITE" id="PS50172">
    <property type="entry name" value="BRCT"/>
    <property type="match status" value="1"/>
</dbReference>
<dbReference type="Gene3D" id="3.40.50.10190">
    <property type="entry name" value="BRCT domain"/>
    <property type="match status" value="1"/>
</dbReference>
<dbReference type="GO" id="GO:0008408">
    <property type="term" value="F:3'-5' exonuclease activity"/>
    <property type="evidence" value="ECO:0007669"/>
    <property type="project" value="TreeGrafter"/>
</dbReference>
<keyword evidence="2" id="KW-0269">Exonuclease</keyword>
<gene>
    <name evidence="2" type="ORF">FYJ29_13055</name>
</gene>
<name>A0A6L5XGQ1_9BACT</name>
<dbReference type="GO" id="GO:0003676">
    <property type="term" value="F:nucleic acid binding"/>
    <property type="evidence" value="ECO:0007669"/>
    <property type="project" value="InterPro"/>
</dbReference>
<dbReference type="Proteomes" id="UP000483362">
    <property type="component" value="Unassembled WGS sequence"/>
</dbReference>
<feature type="domain" description="BRCT" evidence="1">
    <location>
        <begin position="233"/>
        <end position="321"/>
    </location>
</feature>
<dbReference type="SUPFAM" id="SSF53098">
    <property type="entry name" value="Ribonuclease H-like"/>
    <property type="match status" value="1"/>
</dbReference>
<evidence type="ECO:0000313" key="3">
    <source>
        <dbReference type="Proteomes" id="UP000483362"/>
    </source>
</evidence>
<organism evidence="2 3">
    <name type="scientific">Sodaliphilus pleomorphus</name>
    <dbReference type="NCBI Taxonomy" id="2606626"/>
    <lineage>
        <taxon>Bacteria</taxon>
        <taxon>Pseudomonadati</taxon>
        <taxon>Bacteroidota</taxon>
        <taxon>Bacteroidia</taxon>
        <taxon>Bacteroidales</taxon>
        <taxon>Muribaculaceae</taxon>
        <taxon>Sodaliphilus</taxon>
    </lineage>
</organism>
<sequence>MFFNIFPTFLEKNFGHSKTLPLHSLYLCTLNYMVSMDKVLNFVAIDFETMTAERTSACAVGMAKVVNHDIQQKFYSLINPIPDNREHNNSNIHGITPEMVALSPTFAQIFPIMAQFIGNFPIVCHNRGADINILQRCMQYYGLQGINTENNICTYELTKMSLEDCCRYYHINMGCHHDALDDAIACAEVLLAYQGDVMADTFHGSIDKAIQQFAYKKYEHDTLVPLEDEKVSNQDTPFFHASVVITGTFRAYPNRNELGKQLQALGANINTAITRKTTVVVMGNEAGPAKIKKIEELRAKGHEIRLIYEEELKQILHYGED</sequence>
<dbReference type="SMART" id="SM00292">
    <property type="entry name" value="BRCT"/>
    <property type="match status" value="1"/>
</dbReference>
<dbReference type="GO" id="GO:0006259">
    <property type="term" value="P:DNA metabolic process"/>
    <property type="evidence" value="ECO:0007669"/>
    <property type="project" value="UniProtKB-ARBA"/>
</dbReference>
<keyword evidence="2" id="KW-0540">Nuclease</keyword>
<keyword evidence="3" id="KW-1185">Reference proteome</keyword>